<evidence type="ECO:0000313" key="2">
    <source>
        <dbReference type="EMBL" id="OAN41991.1"/>
    </source>
</evidence>
<dbReference type="Pfam" id="PF03364">
    <property type="entry name" value="Polyketide_cyc"/>
    <property type="match status" value="1"/>
</dbReference>
<gene>
    <name evidence="2" type="ORF">A4X20_04025</name>
</gene>
<dbReference type="PANTHER" id="PTHR39683">
    <property type="entry name" value="CONSERVED PROTEIN TB16.3"/>
    <property type="match status" value="1"/>
</dbReference>
<dbReference type="InterPro" id="IPR005031">
    <property type="entry name" value="COQ10_START"/>
</dbReference>
<dbReference type="EMBL" id="LWCS01000002">
    <property type="protein sequence ID" value="OAN41991.1"/>
    <property type="molecule type" value="Genomic_DNA"/>
</dbReference>
<dbReference type="SUPFAM" id="SSF55961">
    <property type="entry name" value="Bet v1-like"/>
    <property type="match status" value="1"/>
</dbReference>
<dbReference type="AlphaFoldDB" id="A0A178M1Z2"/>
<dbReference type="InterPro" id="IPR023393">
    <property type="entry name" value="START-like_dom_sf"/>
</dbReference>
<dbReference type="Proteomes" id="UP000078396">
    <property type="component" value="Unassembled WGS sequence"/>
</dbReference>
<dbReference type="PANTHER" id="PTHR39683:SF4">
    <property type="entry name" value="COENZYME Q-BINDING PROTEIN COQ10 START DOMAIN-CONTAINING PROTEIN"/>
    <property type="match status" value="1"/>
</dbReference>
<reference evidence="2 3" key="1">
    <citation type="submission" date="2016-04" db="EMBL/GenBank/DDBJ databases">
        <title>Draft Genome Sequences of Staphylococcus capitis Strain H36, S. capitis Strain H65, S. cohnii Strain H62, S. hominis Strain H69, Mycobacterium iranicum Strain H39, Plantibacter sp. Strain H53, Pseudomonas oryzihabitans Strain H72, and Microbacterium sp. Strain H83, isolated from residential settings.</title>
        <authorList>
            <person name="Lymperopoulou D."/>
            <person name="Adams R.I."/>
            <person name="Lindow S."/>
            <person name="Coil D.A."/>
            <person name="Jospin G."/>
            <person name="Eisen J.A."/>
        </authorList>
    </citation>
    <scope>NUCLEOTIDE SEQUENCE [LARGE SCALE GENOMIC DNA]</scope>
    <source>
        <strain evidence="2 3">H39</strain>
    </source>
</reference>
<dbReference type="RefSeq" id="WP_064280190.1">
    <property type="nucleotide sequence ID" value="NZ_LWCS01000002.1"/>
</dbReference>
<dbReference type="CDD" id="cd07819">
    <property type="entry name" value="SRPBCC_2"/>
    <property type="match status" value="1"/>
</dbReference>
<protein>
    <submittedName>
        <fullName evidence="2">Cyclase</fullName>
    </submittedName>
</protein>
<name>A0A178M1Z2_MYCIR</name>
<evidence type="ECO:0000313" key="3">
    <source>
        <dbReference type="Proteomes" id="UP000078396"/>
    </source>
</evidence>
<evidence type="ECO:0000259" key="1">
    <source>
        <dbReference type="Pfam" id="PF03364"/>
    </source>
</evidence>
<dbReference type="Gene3D" id="3.30.530.20">
    <property type="match status" value="1"/>
</dbReference>
<dbReference type="STRING" id="912594.AWC12_02060"/>
<sequence length="146" mass="16236">MPLVSKTVEVSASADTIMAIVADFEKYPEWNTEIKGCWILARYNDGRPSQLRLDVEIQGQAGTFITAVYYPGENQIFTMLQQGDHFTKQEQRFSVVAMGPTSLLTVDLDVEVSMPVPAMMVKKVIGDTLDYLAENLKARAEQLATS</sequence>
<comment type="caution">
    <text evidence="2">The sequence shown here is derived from an EMBL/GenBank/DDBJ whole genome shotgun (WGS) entry which is preliminary data.</text>
</comment>
<proteinExistence type="predicted"/>
<dbReference type="eggNOG" id="COG2867">
    <property type="taxonomic scope" value="Bacteria"/>
</dbReference>
<organism evidence="2 3">
    <name type="scientific">Mycolicibacterium iranicum</name>
    <name type="common">Mycobacterium iranicum</name>
    <dbReference type="NCBI Taxonomy" id="912594"/>
    <lineage>
        <taxon>Bacteria</taxon>
        <taxon>Bacillati</taxon>
        <taxon>Actinomycetota</taxon>
        <taxon>Actinomycetes</taxon>
        <taxon>Mycobacteriales</taxon>
        <taxon>Mycobacteriaceae</taxon>
        <taxon>Mycolicibacterium</taxon>
    </lineage>
</organism>
<dbReference type="OrthoDB" id="3692349at2"/>
<feature type="domain" description="Coenzyme Q-binding protein COQ10 START" evidence="1">
    <location>
        <begin position="10"/>
        <end position="137"/>
    </location>
</feature>
<accession>A0A178M1Z2</accession>